<accession>A0A7Y9LMN0</accession>
<protein>
    <recommendedName>
        <fullName evidence="1">Peptidoglycan binding-like domain-containing protein</fullName>
    </recommendedName>
</protein>
<dbReference type="InterPro" id="IPR036365">
    <property type="entry name" value="PGBD-like_sf"/>
</dbReference>
<feature type="domain" description="Peptidoglycan binding-like" evidence="1">
    <location>
        <begin position="26"/>
        <end position="80"/>
    </location>
</feature>
<evidence type="ECO:0000313" key="3">
    <source>
        <dbReference type="Proteomes" id="UP000542125"/>
    </source>
</evidence>
<dbReference type="RefSeq" id="WP_179584191.1">
    <property type="nucleotide sequence ID" value="NZ_JACBYR010000001.1"/>
</dbReference>
<name>A0A7Y9LMN0_9BURK</name>
<dbReference type="AlphaFoldDB" id="A0A7Y9LMN0"/>
<dbReference type="Gene3D" id="1.10.101.10">
    <property type="entry name" value="PGBD-like superfamily/PGBD"/>
    <property type="match status" value="1"/>
</dbReference>
<sequence length="257" mass="27488">MKTTHIPTAVLNELTFTGEQSTGSSGLAVKRLQEWLCYHDCSTPIDSDFGPATQAALKNFQLAKAFDPTGILTEETWNILVSPMASALSDGVGQNLGDRVGSIAANHLAVHPREFGGDNCGPWVRIYTGGHEGAKWKWCAGFASFVVHQAADELEVPSPIRGSLSCDELATQAKDAGRFVQGSGLFVNSDRKLQLGNSFIFLIRESANDWSHAGLGFSLTGQVFSTIEGNTNDVGSAEGYEVCARTRSVSKADFIGL</sequence>
<comment type="caution">
    <text evidence="2">The sequence shown here is derived from an EMBL/GenBank/DDBJ whole genome shotgun (WGS) entry which is preliminary data.</text>
</comment>
<proteinExistence type="predicted"/>
<reference evidence="2 3" key="1">
    <citation type="submission" date="2020-07" db="EMBL/GenBank/DDBJ databases">
        <title>Genomic Encyclopedia of Type Strains, Phase IV (KMG-V): Genome sequencing to study the core and pangenomes of soil and plant-associated prokaryotes.</title>
        <authorList>
            <person name="Whitman W."/>
        </authorList>
    </citation>
    <scope>NUCLEOTIDE SEQUENCE [LARGE SCALE GENOMIC DNA]</scope>
    <source>
        <strain evidence="2 3">SAS40</strain>
    </source>
</reference>
<dbReference type="InterPro" id="IPR002477">
    <property type="entry name" value="Peptidoglycan-bd-like"/>
</dbReference>
<dbReference type="EMBL" id="JACBYR010000001">
    <property type="protein sequence ID" value="NYE81856.1"/>
    <property type="molecule type" value="Genomic_DNA"/>
</dbReference>
<keyword evidence="3" id="KW-1185">Reference proteome</keyword>
<evidence type="ECO:0000259" key="1">
    <source>
        <dbReference type="Pfam" id="PF01471"/>
    </source>
</evidence>
<gene>
    <name evidence="2" type="ORF">FHW18_001127</name>
</gene>
<dbReference type="SUPFAM" id="SSF47090">
    <property type="entry name" value="PGBD-like"/>
    <property type="match status" value="1"/>
</dbReference>
<dbReference type="Proteomes" id="UP000542125">
    <property type="component" value="Unassembled WGS sequence"/>
</dbReference>
<evidence type="ECO:0000313" key="2">
    <source>
        <dbReference type="EMBL" id="NYE81856.1"/>
    </source>
</evidence>
<organism evidence="2 3">
    <name type="scientific">Pigmentiphaga litoralis</name>
    <dbReference type="NCBI Taxonomy" id="516702"/>
    <lineage>
        <taxon>Bacteria</taxon>
        <taxon>Pseudomonadati</taxon>
        <taxon>Pseudomonadota</taxon>
        <taxon>Betaproteobacteria</taxon>
        <taxon>Burkholderiales</taxon>
        <taxon>Alcaligenaceae</taxon>
        <taxon>Pigmentiphaga</taxon>
    </lineage>
</organism>
<dbReference type="InterPro" id="IPR036366">
    <property type="entry name" value="PGBDSf"/>
</dbReference>
<dbReference type="Pfam" id="PF01471">
    <property type="entry name" value="PG_binding_1"/>
    <property type="match status" value="1"/>
</dbReference>